<dbReference type="EMBL" id="JEMT01018667">
    <property type="protein sequence ID" value="EXX66563.1"/>
    <property type="molecule type" value="Genomic_DNA"/>
</dbReference>
<organism evidence="2 3">
    <name type="scientific">Rhizophagus irregularis (strain DAOM 197198w)</name>
    <name type="common">Glomus intraradices</name>
    <dbReference type="NCBI Taxonomy" id="1432141"/>
    <lineage>
        <taxon>Eukaryota</taxon>
        <taxon>Fungi</taxon>
        <taxon>Fungi incertae sedis</taxon>
        <taxon>Mucoromycota</taxon>
        <taxon>Glomeromycotina</taxon>
        <taxon>Glomeromycetes</taxon>
        <taxon>Glomerales</taxon>
        <taxon>Glomeraceae</taxon>
        <taxon>Rhizophagus</taxon>
    </lineage>
</organism>
<dbReference type="Gene3D" id="1.10.10.60">
    <property type="entry name" value="Homeodomain-like"/>
    <property type="match status" value="1"/>
</dbReference>
<protein>
    <recommendedName>
        <fullName evidence="1">Myb/SANT-like DNA-binding domain-containing protein</fullName>
    </recommendedName>
</protein>
<dbReference type="Proteomes" id="UP000022910">
    <property type="component" value="Unassembled WGS sequence"/>
</dbReference>
<comment type="caution">
    <text evidence="2">The sequence shown here is derived from an EMBL/GenBank/DDBJ whole genome shotgun (WGS) entry which is preliminary data.</text>
</comment>
<keyword evidence="3" id="KW-1185">Reference proteome</keyword>
<dbReference type="HOGENOM" id="CLU_915713_0_0_1"/>
<feature type="domain" description="Myb/SANT-like DNA-binding" evidence="1">
    <location>
        <begin position="197"/>
        <end position="281"/>
    </location>
</feature>
<sequence>MNSNQQIPRNLSILSNSTPQYDFEFCDQQATIISYPFNYSYDQTAEYSFFYSLSNEIYHIKCEEINNNHNNLNNNSFQYDNVYHFDYVQSDTKRLYRFTCRNLSSTFIFQFLNKSTYGIEFTQDKQLPMKNMKDQKILESSLKRDLTCYLALDQDCKKNYYLDLMFVEDYQNYCKLGLSKSSNVYENTKSSKKKSCRCTWDENSVKLLLSFLVKRKRQHGGKKIKTKLWDDAVTMLSEKGYKYTAKQCSIKWKNIKQNYNDDNNQNDNNPIEIRYKSKIEEILNGETMLNLVDSDKLAGKRKILDEDSSSNKKIKFTQS</sequence>
<name>A0A015MI62_RHIIW</name>
<dbReference type="OrthoDB" id="2325336at2759"/>
<accession>A0A015MI62</accession>
<reference evidence="2 3" key="1">
    <citation type="submission" date="2014-02" db="EMBL/GenBank/DDBJ databases">
        <title>Single nucleus genome sequencing reveals high similarity among nuclei of an endomycorrhizal fungus.</title>
        <authorList>
            <person name="Lin K."/>
            <person name="Geurts R."/>
            <person name="Zhang Z."/>
            <person name="Limpens E."/>
            <person name="Saunders D.G."/>
            <person name="Mu D."/>
            <person name="Pang E."/>
            <person name="Cao H."/>
            <person name="Cha H."/>
            <person name="Lin T."/>
            <person name="Zhou Q."/>
            <person name="Shang Y."/>
            <person name="Li Y."/>
            <person name="Ivanov S."/>
            <person name="Sharma T."/>
            <person name="Velzen R.V."/>
            <person name="Ruijter N.D."/>
            <person name="Aanen D.K."/>
            <person name="Win J."/>
            <person name="Kamoun S."/>
            <person name="Bisseling T."/>
            <person name="Huang S."/>
        </authorList>
    </citation>
    <scope>NUCLEOTIDE SEQUENCE [LARGE SCALE GENOMIC DNA]</scope>
    <source>
        <strain evidence="3">DAOM197198w</strain>
    </source>
</reference>
<dbReference type="Pfam" id="PF13837">
    <property type="entry name" value="Myb_DNA-bind_4"/>
    <property type="match status" value="1"/>
</dbReference>
<evidence type="ECO:0000259" key="1">
    <source>
        <dbReference type="Pfam" id="PF13837"/>
    </source>
</evidence>
<evidence type="ECO:0000313" key="2">
    <source>
        <dbReference type="EMBL" id="EXX66563.1"/>
    </source>
</evidence>
<dbReference type="InterPro" id="IPR044822">
    <property type="entry name" value="Myb_DNA-bind_4"/>
</dbReference>
<dbReference type="AlphaFoldDB" id="A0A015MI62"/>
<gene>
    <name evidence="2" type="ORF">RirG_122640</name>
</gene>
<evidence type="ECO:0000313" key="3">
    <source>
        <dbReference type="Proteomes" id="UP000022910"/>
    </source>
</evidence>
<proteinExistence type="predicted"/>
<dbReference type="SMR" id="A0A015MI62"/>